<protein>
    <submittedName>
        <fullName evidence="2">Uncharacterized protein</fullName>
    </submittedName>
</protein>
<keyword evidence="3" id="KW-1185">Reference proteome</keyword>
<dbReference type="EMBL" id="MU855843">
    <property type="protein sequence ID" value="KAK3899025.1"/>
    <property type="molecule type" value="Genomic_DNA"/>
</dbReference>
<proteinExistence type="predicted"/>
<feature type="compositionally biased region" description="Basic and acidic residues" evidence="1">
    <location>
        <begin position="227"/>
        <end position="240"/>
    </location>
</feature>
<feature type="compositionally biased region" description="Pro residues" evidence="1">
    <location>
        <begin position="207"/>
        <end position="219"/>
    </location>
</feature>
<sequence>MRITRVNGGMETVIMCPGGRTQVYGWASVPRRCDVPAERPTVQGDLESARALRDTLVALGGRPTRQMKTVPLDPINPEYESDEMFAAPLRESSYWGDELYLWKRFVRWRKWVSDSRPKDTILEFQSALPPDPPVDAYPLHIEFRAYLLERIEEMATFPPPPWENERKRLGTLEEQLAQMIEKGLPPDDNPLPPALVAILGPRHIIRPPSPESPPPPPPPQKRKRKQERGGEDQHAHKTKGDSTGGAADEVAGKAPTTRPPAERRATRRTATAEAVVTETPPPRRSTRITALPRKNYKV</sequence>
<feature type="compositionally biased region" description="Low complexity" evidence="1">
    <location>
        <begin position="268"/>
        <end position="278"/>
    </location>
</feature>
<dbReference type="Proteomes" id="UP001303889">
    <property type="component" value="Unassembled WGS sequence"/>
</dbReference>
<gene>
    <name evidence="2" type="ORF">C8A05DRAFT_46801</name>
</gene>
<feature type="region of interest" description="Disordered" evidence="1">
    <location>
        <begin position="203"/>
        <end position="298"/>
    </location>
</feature>
<dbReference type="AlphaFoldDB" id="A0AAN6MDY7"/>
<reference evidence="2" key="2">
    <citation type="submission" date="2023-05" db="EMBL/GenBank/DDBJ databases">
        <authorList>
            <consortium name="Lawrence Berkeley National Laboratory"/>
            <person name="Steindorff A."/>
            <person name="Hensen N."/>
            <person name="Bonometti L."/>
            <person name="Westerberg I."/>
            <person name="Brannstrom I.O."/>
            <person name="Guillou S."/>
            <person name="Cros-Aarteil S."/>
            <person name="Calhoun S."/>
            <person name="Haridas S."/>
            <person name="Kuo A."/>
            <person name="Mondo S."/>
            <person name="Pangilinan J."/>
            <person name="Riley R."/>
            <person name="Labutti K."/>
            <person name="Andreopoulos B."/>
            <person name="Lipzen A."/>
            <person name="Chen C."/>
            <person name="Yanf M."/>
            <person name="Daum C."/>
            <person name="Ng V."/>
            <person name="Clum A."/>
            <person name="Ohm R."/>
            <person name="Martin F."/>
            <person name="Silar P."/>
            <person name="Natvig D."/>
            <person name="Lalanne C."/>
            <person name="Gautier V."/>
            <person name="Ament-Velasquez S.L."/>
            <person name="Kruys A."/>
            <person name="Hutchinson M.I."/>
            <person name="Powell A.J."/>
            <person name="Barry K."/>
            <person name="Miller A.N."/>
            <person name="Grigoriev I.V."/>
            <person name="Debuchy R."/>
            <person name="Gladieux P."/>
            <person name="Thoren M.H."/>
            <person name="Johannesson H."/>
        </authorList>
    </citation>
    <scope>NUCLEOTIDE SEQUENCE</scope>
    <source>
        <strain evidence="2">CBS 103.79</strain>
    </source>
</reference>
<comment type="caution">
    <text evidence="2">The sequence shown here is derived from an EMBL/GenBank/DDBJ whole genome shotgun (WGS) entry which is preliminary data.</text>
</comment>
<evidence type="ECO:0000313" key="3">
    <source>
        <dbReference type="Proteomes" id="UP001303889"/>
    </source>
</evidence>
<accession>A0AAN6MDY7</accession>
<reference evidence="2" key="1">
    <citation type="journal article" date="2023" name="Mol. Phylogenet. Evol.">
        <title>Genome-scale phylogeny and comparative genomics of the fungal order Sordariales.</title>
        <authorList>
            <person name="Hensen N."/>
            <person name="Bonometti L."/>
            <person name="Westerberg I."/>
            <person name="Brannstrom I.O."/>
            <person name="Guillou S."/>
            <person name="Cros-Aarteil S."/>
            <person name="Calhoun S."/>
            <person name="Haridas S."/>
            <person name="Kuo A."/>
            <person name="Mondo S."/>
            <person name="Pangilinan J."/>
            <person name="Riley R."/>
            <person name="LaButti K."/>
            <person name="Andreopoulos B."/>
            <person name="Lipzen A."/>
            <person name="Chen C."/>
            <person name="Yan M."/>
            <person name="Daum C."/>
            <person name="Ng V."/>
            <person name="Clum A."/>
            <person name="Steindorff A."/>
            <person name="Ohm R.A."/>
            <person name="Martin F."/>
            <person name="Silar P."/>
            <person name="Natvig D.O."/>
            <person name="Lalanne C."/>
            <person name="Gautier V."/>
            <person name="Ament-Velasquez S.L."/>
            <person name="Kruys A."/>
            <person name="Hutchinson M.I."/>
            <person name="Powell A.J."/>
            <person name="Barry K."/>
            <person name="Miller A.N."/>
            <person name="Grigoriev I.V."/>
            <person name="Debuchy R."/>
            <person name="Gladieux P."/>
            <person name="Hiltunen Thoren M."/>
            <person name="Johannesson H."/>
        </authorList>
    </citation>
    <scope>NUCLEOTIDE SEQUENCE</scope>
    <source>
        <strain evidence="2">CBS 103.79</strain>
    </source>
</reference>
<evidence type="ECO:0000256" key="1">
    <source>
        <dbReference type="SAM" id="MobiDB-lite"/>
    </source>
</evidence>
<evidence type="ECO:0000313" key="2">
    <source>
        <dbReference type="EMBL" id="KAK3899025.1"/>
    </source>
</evidence>
<name>A0AAN6MDY7_9PEZI</name>
<organism evidence="2 3">
    <name type="scientific">Staphylotrichum tortipilum</name>
    <dbReference type="NCBI Taxonomy" id="2831512"/>
    <lineage>
        <taxon>Eukaryota</taxon>
        <taxon>Fungi</taxon>
        <taxon>Dikarya</taxon>
        <taxon>Ascomycota</taxon>
        <taxon>Pezizomycotina</taxon>
        <taxon>Sordariomycetes</taxon>
        <taxon>Sordariomycetidae</taxon>
        <taxon>Sordariales</taxon>
        <taxon>Chaetomiaceae</taxon>
        <taxon>Staphylotrichum</taxon>
    </lineage>
</organism>